<dbReference type="PANTHER" id="PTHR13255:SF0">
    <property type="entry name" value="ATAXIN-10"/>
    <property type="match status" value="1"/>
</dbReference>
<protein>
    <recommendedName>
        <fullName evidence="2">Ataxin-10</fullName>
    </recommendedName>
</protein>
<evidence type="ECO:0000256" key="5">
    <source>
        <dbReference type="ARBA" id="ARBA00045173"/>
    </source>
</evidence>
<dbReference type="Pfam" id="PF09759">
    <property type="entry name" value="Atx10homo_assoc"/>
    <property type="match status" value="1"/>
</dbReference>
<dbReference type="InterPro" id="IPR019156">
    <property type="entry name" value="Ataxin-10_domain"/>
</dbReference>
<organism evidence="7 8">
    <name type="scientific">Cryptolaemus montrouzieri</name>
    <dbReference type="NCBI Taxonomy" id="559131"/>
    <lineage>
        <taxon>Eukaryota</taxon>
        <taxon>Metazoa</taxon>
        <taxon>Ecdysozoa</taxon>
        <taxon>Arthropoda</taxon>
        <taxon>Hexapoda</taxon>
        <taxon>Insecta</taxon>
        <taxon>Pterygota</taxon>
        <taxon>Neoptera</taxon>
        <taxon>Endopterygota</taxon>
        <taxon>Coleoptera</taxon>
        <taxon>Polyphaga</taxon>
        <taxon>Cucujiformia</taxon>
        <taxon>Coccinelloidea</taxon>
        <taxon>Coccinellidae</taxon>
        <taxon>Scymninae</taxon>
        <taxon>Scymnini</taxon>
        <taxon>Cryptolaemus</taxon>
    </lineage>
</organism>
<dbReference type="InterPro" id="IPR011989">
    <property type="entry name" value="ARM-like"/>
</dbReference>
<evidence type="ECO:0000313" key="8">
    <source>
        <dbReference type="Proteomes" id="UP001516400"/>
    </source>
</evidence>
<gene>
    <name evidence="7" type="ORF">HHI36_003471</name>
</gene>
<evidence type="ECO:0000256" key="2">
    <source>
        <dbReference type="ARBA" id="ARBA00018804"/>
    </source>
</evidence>
<evidence type="ECO:0000259" key="6">
    <source>
        <dbReference type="Pfam" id="PF09759"/>
    </source>
</evidence>
<evidence type="ECO:0000256" key="1">
    <source>
        <dbReference type="ARBA" id="ARBA00008384"/>
    </source>
</evidence>
<keyword evidence="8" id="KW-1185">Reference proteome</keyword>
<keyword evidence="4" id="KW-0131">Cell cycle</keyword>
<dbReference type="Proteomes" id="UP001516400">
    <property type="component" value="Unassembled WGS sequence"/>
</dbReference>
<dbReference type="SUPFAM" id="SSF48371">
    <property type="entry name" value="ARM repeat"/>
    <property type="match status" value="1"/>
</dbReference>
<evidence type="ECO:0000313" key="7">
    <source>
        <dbReference type="EMBL" id="KAL3289028.1"/>
    </source>
</evidence>
<comment type="similarity">
    <text evidence="1">Belongs to the ataxin-10 family.</text>
</comment>
<feature type="domain" description="Ataxin-10" evidence="6">
    <location>
        <begin position="326"/>
        <end position="423"/>
    </location>
</feature>
<sequence length="430" mass="49699">MKNVNQPFDFNEYEKLISQHKWQEASQHVKSTLGTDVANARLNDVTDCIKYIRSDFLNGVEEQIIFLVESFRILRNFSTTKANQHFLLVNTNLLDEIKKIFEKLNGQNNHMLLTKVILQFLVNLIVSNPETSSKVAQSLYDDIFTCFRLKKNNYEIIALLYNIHLQNRDIPFRESLFKDILGLIQENNGEYALFLAELFLHDDSFWKNYEELGTSNRIISLELFKKLCQNFCKSDNIIFQTVTTNTDFLEPYEVSLLLDILGCLCGDEIYLRKLQKDKELLIRSGVVLINIHRLGKESENYFSSVQKLSELKEPNEAIQNHPAFGFKVGLVRLIGNLCWKNKKMQDLVREAEIIPVLLDCCNIDARNPLIMQWVIFAVRNLCENNSENQAFIAGLHKEGTVTSALVEEMGLTLQDDECGKIRIVPLDFKN</sequence>
<comment type="caution">
    <text evidence="7">The sequence shown here is derived from an EMBL/GenBank/DDBJ whole genome shotgun (WGS) entry which is preliminary data.</text>
</comment>
<dbReference type="AlphaFoldDB" id="A0ABD2PDZ6"/>
<evidence type="ECO:0000256" key="4">
    <source>
        <dbReference type="ARBA" id="ARBA00023306"/>
    </source>
</evidence>
<evidence type="ECO:0000256" key="3">
    <source>
        <dbReference type="ARBA" id="ARBA00022618"/>
    </source>
</evidence>
<reference evidence="7 8" key="1">
    <citation type="journal article" date="2021" name="BMC Biol.">
        <title>Horizontally acquired antibacterial genes associated with adaptive radiation of ladybird beetles.</title>
        <authorList>
            <person name="Li H.S."/>
            <person name="Tang X.F."/>
            <person name="Huang Y.H."/>
            <person name="Xu Z.Y."/>
            <person name="Chen M.L."/>
            <person name="Du X.Y."/>
            <person name="Qiu B.Y."/>
            <person name="Chen P.T."/>
            <person name="Zhang W."/>
            <person name="Slipinski A."/>
            <person name="Escalona H.E."/>
            <person name="Waterhouse R.M."/>
            <person name="Zwick A."/>
            <person name="Pang H."/>
        </authorList>
    </citation>
    <scope>NUCLEOTIDE SEQUENCE [LARGE SCALE GENOMIC DNA]</scope>
    <source>
        <strain evidence="7">SYSU2018</strain>
    </source>
</reference>
<dbReference type="GO" id="GO:0051301">
    <property type="term" value="P:cell division"/>
    <property type="evidence" value="ECO:0007669"/>
    <property type="project" value="UniProtKB-KW"/>
</dbReference>
<dbReference type="Gene3D" id="1.25.10.10">
    <property type="entry name" value="Leucine-rich Repeat Variant"/>
    <property type="match status" value="1"/>
</dbReference>
<proteinExistence type="inferred from homology"/>
<accession>A0ABD2PDZ6</accession>
<keyword evidence="3" id="KW-0132">Cell division</keyword>
<comment type="function">
    <text evidence="5">May play a role in the regulation of cytokinesis. May play a role in signaling by stimulating protein glycosylation. Induces neuritogenesis by activating the Ras-MAP kinase pathway and is necessary for the survival of cerebellar neurons. Does not appear to play a major role in ciliogenesis.</text>
</comment>
<dbReference type="EMBL" id="JABFTP020000185">
    <property type="protein sequence ID" value="KAL3289028.1"/>
    <property type="molecule type" value="Genomic_DNA"/>
</dbReference>
<name>A0ABD2PDZ6_9CUCU</name>
<dbReference type="PANTHER" id="PTHR13255">
    <property type="entry name" value="ATAXIN-10"/>
    <property type="match status" value="1"/>
</dbReference>
<dbReference type="InterPro" id="IPR016024">
    <property type="entry name" value="ARM-type_fold"/>
</dbReference>
<dbReference type="InterPro" id="IPR051374">
    <property type="entry name" value="Ataxin-10/CTR86_families"/>
</dbReference>